<gene>
    <name evidence="2" type="ORF">RJ639_040813</name>
</gene>
<accession>A0AA88WFL6</accession>
<dbReference type="InterPro" id="IPR007621">
    <property type="entry name" value="TPM_dom"/>
</dbReference>
<sequence>MRVSSSTMVDSNCVHVLQLQRKANAFDYADQVLEHWYPSVEEGNNKGIVVFITSQNEGAITGGPAFTQAIDDAILMPLYQKTFLIPLHIS</sequence>
<reference evidence="2" key="1">
    <citation type="submission" date="2022-12" db="EMBL/GenBank/DDBJ databases">
        <title>Draft genome assemblies for two species of Escallonia (Escalloniales).</title>
        <authorList>
            <person name="Chanderbali A."/>
            <person name="Dervinis C."/>
            <person name="Anghel I."/>
            <person name="Soltis D."/>
            <person name="Soltis P."/>
            <person name="Zapata F."/>
        </authorList>
    </citation>
    <scope>NUCLEOTIDE SEQUENCE</scope>
    <source>
        <strain evidence="2">UCBG64.0493</strain>
        <tissue evidence="2">Leaf</tissue>
    </source>
</reference>
<dbReference type="AlphaFoldDB" id="A0AA88WFL6"/>
<evidence type="ECO:0000313" key="2">
    <source>
        <dbReference type="EMBL" id="KAK3026961.1"/>
    </source>
</evidence>
<dbReference type="EMBL" id="JAVXUP010000478">
    <property type="protein sequence ID" value="KAK3026961.1"/>
    <property type="molecule type" value="Genomic_DNA"/>
</dbReference>
<organism evidence="2 3">
    <name type="scientific">Escallonia herrerae</name>
    <dbReference type="NCBI Taxonomy" id="1293975"/>
    <lineage>
        <taxon>Eukaryota</taxon>
        <taxon>Viridiplantae</taxon>
        <taxon>Streptophyta</taxon>
        <taxon>Embryophyta</taxon>
        <taxon>Tracheophyta</taxon>
        <taxon>Spermatophyta</taxon>
        <taxon>Magnoliopsida</taxon>
        <taxon>eudicotyledons</taxon>
        <taxon>Gunneridae</taxon>
        <taxon>Pentapetalae</taxon>
        <taxon>asterids</taxon>
        <taxon>campanulids</taxon>
        <taxon>Escalloniales</taxon>
        <taxon>Escalloniaceae</taxon>
        <taxon>Escallonia</taxon>
    </lineage>
</organism>
<protein>
    <recommendedName>
        <fullName evidence="1">TPM domain-containing protein</fullName>
    </recommendedName>
</protein>
<keyword evidence="3" id="KW-1185">Reference proteome</keyword>
<proteinExistence type="predicted"/>
<evidence type="ECO:0000259" key="1">
    <source>
        <dbReference type="Pfam" id="PF04536"/>
    </source>
</evidence>
<comment type="caution">
    <text evidence="2">The sequence shown here is derived from an EMBL/GenBank/DDBJ whole genome shotgun (WGS) entry which is preliminary data.</text>
</comment>
<dbReference type="PANTHER" id="PTHR30373:SF2">
    <property type="entry name" value="UPF0603 PROTEIN YGCG"/>
    <property type="match status" value="1"/>
</dbReference>
<dbReference type="Pfam" id="PF04536">
    <property type="entry name" value="TPM_phosphatase"/>
    <property type="match status" value="1"/>
</dbReference>
<name>A0AA88WFL6_9ASTE</name>
<feature type="domain" description="TPM" evidence="1">
    <location>
        <begin position="14"/>
        <end position="84"/>
    </location>
</feature>
<dbReference type="Proteomes" id="UP001188597">
    <property type="component" value="Unassembled WGS sequence"/>
</dbReference>
<evidence type="ECO:0000313" key="3">
    <source>
        <dbReference type="Proteomes" id="UP001188597"/>
    </source>
</evidence>
<dbReference type="Gene3D" id="3.10.310.50">
    <property type="match status" value="1"/>
</dbReference>
<dbReference type="PANTHER" id="PTHR30373">
    <property type="entry name" value="UPF0603 PROTEIN YGCG"/>
    <property type="match status" value="1"/>
</dbReference>